<name>A0A6L3T3Y0_9HYPH</name>
<feature type="transmembrane region" description="Helical" evidence="1">
    <location>
        <begin position="222"/>
        <end position="244"/>
    </location>
</feature>
<evidence type="ECO:0000256" key="1">
    <source>
        <dbReference type="SAM" id="Phobius"/>
    </source>
</evidence>
<feature type="transmembrane region" description="Helical" evidence="1">
    <location>
        <begin position="42"/>
        <end position="61"/>
    </location>
</feature>
<feature type="transmembrane region" description="Helical" evidence="1">
    <location>
        <begin position="264"/>
        <end position="287"/>
    </location>
</feature>
<feature type="transmembrane region" description="Helical" evidence="1">
    <location>
        <begin position="167"/>
        <end position="184"/>
    </location>
</feature>
<dbReference type="OrthoDB" id="7478527at2"/>
<accession>A0A6L3T3Y0</accession>
<feature type="transmembrane region" description="Helical" evidence="1">
    <location>
        <begin position="73"/>
        <end position="90"/>
    </location>
</feature>
<feature type="transmembrane region" description="Helical" evidence="1">
    <location>
        <begin position="102"/>
        <end position="120"/>
    </location>
</feature>
<feature type="transmembrane region" description="Helical" evidence="1">
    <location>
        <begin position="190"/>
        <end position="210"/>
    </location>
</feature>
<evidence type="ECO:0000313" key="3">
    <source>
        <dbReference type="Proteomes" id="UP000474159"/>
    </source>
</evidence>
<keyword evidence="1" id="KW-0812">Transmembrane</keyword>
<feature type="transmembrane region" description="Helical" evidence="1">
    <location>
        <begin position="350"/>
        <end position="370"/>
    </location>
</feature>
<feature type="transmembrane region" description="Helical" evidence="1">
    <location>
        <begin position="405"/>
        <end position="430"/>
    </location>
</feature>
<keyword evidence="1" id="KW-0472">Membrane</keyword>
<dbReference type="EMBL" id="VZZK01000003">
    <property type="protein sequence ID" value="KAB1080914.1"/>
    <property type="molecule type" value="Genomic_DNA"/>
</dbReference>
<keyword evidence="1" id="KW-1133">Transmembrane helix</keyword>
<proteinExistence type="predicted"/>
<reference evidence="2 3" key="1">
    <citation type="submission" date="2019-09" db="EMBL/GenBank/DDBJ databases">
        <title>YIM 48816 draft genome.</title>
        <authorList>
            <person name="Jiang L."/>
        </authorList>
    </citation>
    <scope>NUCLEOTIDE SEQUENCE [LARGE SCALE GENOMIC DNA]</scope>
    <source>
        <strain evidence="2 3">YIM 48816</strain>
    </source>
</reference>
<dbReference type="RefSeq" id="WP_150997566.1">
    <property type="nucleotide sequence ID" value="NZ_VZZK01000003.1"/>
</dbReference>
<sequence>MNGSAADAIGILAAFLMGVPLVLLPGYALAAASRLFDRDAISLGRGWLLATLFGLGLLPFLDSTLTRFLGLKAAGAANLILALAGLALVLRRRRPWRIDAVAGLLILAWIILVIGVSIDVDVAGRIYQPLMVIDLVKHAATTRAILETGAPPMDPFFAREGRVSYYYFFYTLSALVNGLGRPLVDARTAFLGLTIWIGIGLYGLLDLLLAQSGLVRRAAPGHARAALAALLPAAGLAALFAFHARHVFGFWITDTGSLNEQVTWWGTSLLWVPHHVTGLLAAWLGLLALTRAGQDRLDGAEPGGTAWIAVLVAATAFASCVGLSVWVACGAVATAALWLALLLRERDWRGAALLVGAGILSLVIAAPHLADLLANRADGGAGIALTVRRFGPLDSFDLDDPTRSLLRLLLLPLNYGLEFGVFAAGTILFWRAVPLRQAHASEVGRLLTLSALASLVVGTFLKSTIINNDLGQRALLFAQVSSLVWTVALVVRFRADRVPAGLGPPGRLRMPPVIAGLAVLGYVGSAYFLVWQRAYRLSGEPDTRFVNAQPAVDYGLRDAYHWAAAGLPASLVLQHNPAPPRAFAFGLYGLQPTGVADRSARLYGAASAEILARVDLLRPVFATSLPATEVRARAERAGIGAIVVSSADPAWGDPGSWIWEARAVYAAPRVRIIRVADL</sequence>
<evidence type="ECO:0000313" key="2">
    <source>
        <dbReference type="EMBL" id="KAB1080914.1"/>
    </source>
</evidence>
<feature type="transmembrane region" description="Helical" evidence="1">
    <location>
        <begin position="512"/>
        <end position="531"/>
    </location>
</feature>
<feature type="transmembrane region" description="Helical" evidence="1">
    <location>
        <begin position="442"/>
        <end position="461"/>
    </location>
</feature>
<feature type="transmembrane region" description="Helical" evidence="1">
    <location>
        <begin position="6"/>
        <end position="30"/>
    </location>
</feature>
<dbReference type="AlphaFoldDB" id="A0A6L3T3Y0"/>
<protein>
    <recommendedName>
        <fullName evidence="4">Chlor_Arch_YYY domain-containing protein</fullName>
    </recommendedName>
</protein>
<feature type="transmembrane region" description="Helical" evidence="1">
    <location>
        <begin position="299"/>
        <end position="317"/>
    </location>
</feature>
<keyword evidence="3" id="KW-1185">Reference proteome</keyword>
<feature type="transmembrane region" description="Helical" evidence="1">
    <location>
        <begin position="473"/>
        <end position="491"/>
    </location>
</feature>
<evidence type="ECO:0008006" key="4">
    <source>
        <dbReference type="Google" id="ProtNLM"/>
    </source>
</evidence>
<dbReference type="Proteomes" id="UP000474159">
    <property type="component" value="Unassembled WGS sequence"/>
</dbReference>
<comment type="caution">
    <text evidence="2">The sequence shown here is derived from an EMBL/GenBank/DDBJ whole genome shotgun (WGS) entry which is preliminary data.</text>
</comment>
<gene>
    <name evidence="2" type="ORF">F6X53_04305</name>
</gene>
<organism evidence="2 3">
    <name type="scientific">Methylobacterium soli</name>
    <dbReference type="NCBI Taxonomy" id="553447"/>
    <lineage>
        <taxon>Bacteria</taxon>
        <taxon>Pseudomonadati</taxon>
        <taxon>Pseudomonadota</taxon>
        <taxon>Alphaproteobacteria</taxon>
        <taxon>Hyphomicrobiales</taxon>
        <taxon>Methylobacteriaceae</taxon>
        <taxon>Methylobacterium</taxon>
    </lineage>
</organism>